<feature type="compositionally biased region" description="Basic and acidic residues" evidence="1">
    <location>
        <begin position="451"/>
        <end position="460"/>
    </location>
</feature>
<gene>
    <name evidence="2" type="primary">Necator_chrI.g2456</name>
    <name evidence="2" type="ORF">RB195_006328</name>
</gene>
<evidence type="ECO:0000256" key="1">
    <source>
        <dbReference type="SAM" id="MobiDB-lite"/>
    </source>
</evidence>
<feature type="compositionally biased region" description="Basic and acidic residues" evidence="1">
    <location>
        <begin position="421"/>
        <end position="432"/>
    </location>
</feature>
<feature type="compositionally biased region" description="Basic and acidic residues" evidence="1">
    <location>
        <begin position="548"/>
        <end position="566"/>
    </location>
</feature>
<feature type="compositionally biased region" description="Basic and acidic residues" evidence="1">
    <location>
        <begin position="524"/>
        <end position="535"/>
    </location>
</feature>
<feature type="compositionally biased region" description="Polar residues" evidence="1">
    <location>
        <begin position="841"/>
        <end position="851"/>
    </location>
</feature>
<feature type="region of interest" description="Disordered" evidence="1">
    <location>
        <begin position="396"/>
        <end position="586"/>
    </location>
</feature>
<accession>A0ABR1BS58</accession>
<feature type="compositionally biased region" description="Basic and acidic residues" evidence="1">
    <location>
        <begin position="687"/>
        <end position="708"/>
    </location>
</feature>
<feature type="region of interest" description="Disordered" evidence="1">
    <location>
        <begin position="679"/>
        <end position="868"/>
    </location>
</feature>
<reference evidence="2 3" key="1">
    <citation type="submission" date="2023-08" db="EMBL/GenBank/DDBJ databases">
        <title>A Necator americanus chromosomal reference genome.</title>
        <authorList>
            <person name="Ilik V."/>
            <person name="Petrzelkova K.J."/>
            <person name="Pardy F."/>
            <person name="Fuh T."/>
            <person name="Niatou-Singa F.S."/>
            <person name="Gouil Q."/>
            <person name="Baker L."/>
            <person name="Ritchie M.E."/>
            <person name="Jex A.R."/>
            <person name="Gazzola D."/>
            <person name="Li H."/>
            <person name="Toshio Fujiwara R."/>
            <person name="Zhan B."/>
            <person name="Aroian R.V."/>
            <person name="Pafco B."/>
            <person name="Schwarz E.M."/>
        </authorList>
    </citation>
    <scope>NUCLEOTIDE SEQUENCE [LARGE SCALE GENOMIC DNA]</scope>
    <source>
        <strain evidence="2 3">Aroian</strain>
        <tissue evidence="2">Whole animal</tissue>
    </source>
</reference>
<feature type="compositionally biased region" description="Basic and acidic residues" evidence="1">
    <location>
        <begin position="287"/>
        <end position="306"/>
    </location>
</feature>
<feature type="compositionally biased region" description="Polar residues" evidence="1">
    <location>
        <begin position="571"/>
        <end position="582"/>
    </location>
</feature>
<name>A0ABR1BS58_NECAM</name>
<feature type="compositionally biased region" description="Polar residues" evidence="1">
    <location>
        <begin position="793"/>
        <end position="802"/>
    </location>
</feature>
<feature type="compositionally biased region" description="Polar residues" evidence="1">
    <location>
        <begin position="858"/>
        <end position="868"/>
    </location>
</feature>
<comment type="caution">
    <text evidence="2">The sequence shown here is derived from an EMBL/GenBank/DDBJ whole genome shotgun (WGS) entry which is preliminary data.</text>
</comment>
<dbReference type="EMBL" id="JAVFWL010000001">
    <property type="protein sequence ID" value="KAK6729217.1"/>
    <property type="molecule type" value="Genomic_DNA"/>
</dbReference>
<sequence length="947" mass="108251">MDACPTSSSVMLTDAYLAALNIPRFKCDRGDKEQLKMHLLCSMLCCPKQIRDDETVSAETVNANMCDVSRNYLNFYTVGRVATNEDRVEMNRISKNLERVFQLPLFATVVEMDGRAKFRPIPPECIKPLYHRILRGGQCLRRREWEHDSKKEAECNTPEAVYRAKVACNFLLELIEREVRCQKRRLVDWQSVQRRYQEMFNEDSEDKELMEFYKRKYGLEFRYSSLNGDMVKIWTNRSTITKALSLPVFHKIYWETEEDTGKLCVGFKDDIRLYDDEELEKSADAIHARHEMRKERTSSKSERGLQNREMTNKPADVIPLRQRKGSNVLPDVVSSPFASLTRQEIPFDSSVGNKEQQRIFDMNEPQYIPTSGDIINLSASEPESEESMSLEGVYTDDEEHDNSMPTKIPEKNATTTGSEQNKYDGLKRELPPRRSPLRSFPAKPYYAGETQPEHAKDYVEPFRNPWEIGEDEMPTQNKNTGKQQKHLPSATRGIKTQAESIERPQSLPRHLSAFASCKSRTNSSKRDSEVRKVAQERNSPAIETEMQTPRRDLYERRGDEQSRQELGRGALNQSLYESASSVHDTDRRNFSAAPNLRHCGADPRCIPDESATVQNQRDGSSFTKSVFSRPLAENCVRSRNSSLAMRNAQASPTVSVDAGAVAYSRSSCDNSQHSLLNKNVLSGVQDDYGKRNELPRHPEKDDFNERKSGTPSSSSGSVDMGYRKDQNPNPRGNLFRAVDESCRRDAAPEYKERLDYSHQCPDKNDVKRNFPHSRDDEEHSYNRDMRSERAQRSESFCRNANIGSHHPQGVVDPSNSRSVSQSTAPFARAGRDPLDSFRAVSRQSIRSSTVGSGLDQGENYSNTETQPLTADQEARLRIIRDFTFLHRNVKDLGFRCLSHVMSMLPPDDSVDWVRLIRERLPEVEIAPFKDMQLLVWRGGSGPNRHGS</sequence>
<protein>
    <submittedName>
        <fullName evidence="2">Uncharacterized protein</fullName>
    </submittedName>
</protein>
<feature type="compositionally biased region" description="Polar residues" evidence="1">
    <location>
        <begin position="813"/>
        <end position="824"/>
    </location>
</feature>
<proteinExistence type="predicted"/>
<evidence type="ECO:0000313" key="2">
    <source>
        <dbReference type="EMBL" id="KAK6729217.1"/>
    </source>
</evidence>
<evidence type="ECO:0000313" key="3">
    <source>
        <dbReference type="Proteomes" id="UP001303046"/>
    </source>
</evidence>
<keyword evidence="3" id="KW-1185">Reference proteome</keyword>
<feature type="region of interest" description="Disordered" evidence="1">
    <location>
        <begin position="287"/>
        <end position="317"/>
    </location>
</feature>
<organism evidence="2 3">
    <name type="scientific">Necator americanus</name>
    <name type="common">Human hookworm</name>
    <dbReference type="NCBI Taxonomy" id="51031"/>
    <lineage>
        <taxon>Eukaryota</taxon>
        <taxon>Metazoa</taxon>
        <taxon>Ecdysozoa</taxon>
        <taxon>Nematoda</taxon>
        <taxon>Chromadorea</taxon>
        <taxon>Rhabditida</taxon>
        <taxon>Rhabditina</taxon>
        <taxon>Rhabditomorpha</taxon>
        <taxon>Strongyloidea</taxon>
        <taxon>Ancylostomatidae</taxon>
        <taxon>Bunostominae</taxon>
        <taxon>Necator</taxon>
    </lineage>
</organism>
<feature type="compositionally biased region" description="Basic and acidic residues" evidence="1">
    <location>
        <begin position="737"/>
        <end position="792"/>
    </location>
</feature>
<dbReference type="Proteomes" id="UP001303046">
    <property type="component" value="Unassembled WGS sequence"/>
</dbReference>